<evidence type="ECO:0000256" key="1">
    <source>
        <dbReference type="ARBA" id="ARBA00004141"/>
    </source>
</evidence>
<dbReference type="Pfam" id="PF16916">
    <property type="entry name" value="ZT_dimer"/>
    <property type="match status" value="1"/>
</dbReference>
<accession>A0A233V3X7</accession>
<evidence type="ECO:0000256" key="6">
    <source>
        <dbReference type="ARBA" id="ARBA00023136"/>
    </source>
</evidence>
<proteinExistence type="inferred from homology"/>
<gene>
    <name evidence="10" type="ORF">B9N49_05900</name>
</gene>
<dbReference type="InterPro" id="IPR050291">
    <property type="entry name" value="CDF_Transporter"/>
</dbReference>
<keyword evidence="5 7" id="KW-1133">Transmembrane helix</keyword>
<feature type="domain" description="Cation efflux protein cytoplasmic" evidence="9">
    <location>
        <begin position="220"/>
        <end position="286"/>
    </location>
</feature>
<keyword evidence="4 7" id="KW-0812">Transmembrane</keyword>
<evidence type="ECO:0000256" key="2">
    <source>
        <dbReference type="ARBA" id="ARBA00008114"/>
    </source>
</evidence>
<dbReference type="PANTHER" id="PTHR43840:SF50">
    <property type="entry name" value="MANGANESE EFFLUX SYSTEM PROTEIN MNES"/>
    <property type="match status" value="1"/>
</dbReference>
<feature type="transmembrane region" description="Helical" evidence="7">
    <location>
        <begin position="89"/>
        <end position="108"/>
    </location>
</feature>
<dbReference type="PANTHER" id="PTHR43840">
    <property type="entry name" value="MITOCHONDRIAL METAL TRANSPORTER 1-RELATED"/>
    <property type="match status" value="1"/>
</dbReference>
<dbReference type="Gene3D" id="3.30.70.1350">
    <property type="entry name" value="Cation efflux protein, cytoplasmic domain"/>
    <property type="match status" value="1"/>
</dbReference>
<sequence length="379" mass="42502">MYENQNLTANNSRREKIIIKTSILGIITNVFLAIFKAIIGYITNSIAVILDAINNISDALSSVVTIAGAKLASKAPDKKHPMGYGRIEYLSSMIVAAIVLYAGITSLVESIKKIIHPQEAEYSIISIVIIAVAVVVKFILGKYVKRQGEKVDSGALIASGADSIFDSILSLSVFISAIIYMIWSISLEAYVGVLLSGFIIKAGIEMMMETINHIIGQRQDKEISNKIKDLINEEKQVIGTYDLILFNYGPDKYYATVHLELPDTMSVAEVDQLTRRLQLKVYKKMEIILIGVGVYSYNTKDDEASRIRNDVQKLVLSHDWALQLHGFYIDIEQKNMRFDVIVSFEKDFKDAVEIITDEVQQKYPDYKILMIPDIDITDV</sequence>
<dbReference type="NCBIfam" id="TIGR01297">
    <property type="entry name" value="CDF"/>
    <property type="match status" value="1"/>
</dbReference>
<name>A0A233V3X7_FINMA</name>
<dbReference type="SUPFAM" id="SSF160240">
    <property type="entry name" value="Cation efflux protein cytoplasmic domain-like"/>
    <property type="match status" value="1"/>
</dbReference>
<dbReference type="Gene3D" id="1.20.1510.10">
    <property type="entry name" value="Cation efflux protein transmembrane domain"/>
    <property type="match status" value="1"/>
</dbReference>
<keyword evidence="6 7" id="KW-0472">Membrane</keyword>
<evidence type="ECO:0000256" key="7">
    <source>
        <dbReference type="SAM" id="Phobius"/>
    </source>
</evidence>
<dbReference type="InterPro" id="IPR002524">
    <property type="entry name" value="Cation_efflux"/>
</dbReference>
<feature type="transmembrane region" description="Helical" evidence="7">
    <location>
        <begin position="21"/>
        <end position="42"/>
    </location>
</feature>
<dbReference type="FunFam" id="1.20.1510.10:FF:000006">
    <property type="entry name" value="Divalent cation efflux transporter"/>
    <property type="match status" value="1"/>
</dbReference>
<dbReference type="SUPFAM" id="SSF161111">
    <property type="entry name" value="Cation efflux protein transmembrane domain-like"/>
    <property type="match status" value="1"/>
</dbReference>
<evidence type="ECO:0000259" key="8">
    <source>
        <dbReference type="Pfam" id="PF01545"/>
    </source>
</evidence>
<dbReference type="Pfam" id="PF01545">
    <property type="entry name" value="Cation_efflux"/>
    <property type="match status" value="1"/>
</dbReference>
<comment type="caution">
    <text evidence="10">The sequence shown here is derived from an EMBL/GenBank/DDBJ whole genome shotgun (WGS) entry which is preliminary data.</text>
</comment>
<evidence type="ECO:0000313" key="11">
    <source>
        <dbReference type="Proteomes" id="UP000215413"/>
    </source>
</evidence>
<comment type="subcellular location">
    <subcellularLocation>
        <location evidence="1">Membrane</location>
        <topology evidence="1">Multi-pass membrane protein</topology>
    </subcellularLocation>
</comment>
<reference evidence="11" key="1">
    <citation type="submission" date="2017-04" db="EMBL/GenBank/DDBJ databases">
        <title>Finegoldia magna isolated from orthopedic joint implant-associated infections.</title>
        <authorList>
            <person name="Bjorklund S."/>
            <person name="Bruggemann H."/>
            <person name="Jensen A."/>
            <person name="Hellmark B."/>
            <person name="Soderquist B."/>
        </authorList>
    </citation>
    <scope>NUCLEOTIDE SEQUENCE [LARGE SCALE GENOMIC DNA]</scope>
    <source>
        <strain evidence="11">CCUG 54800</strain>
    </source>
</reference>
<evidence type="ECO:0000256" key="3">
    <source>
        <dbReference type="ARBA" id="ARBA00022448"/>
    </source>
</evidence>
<feature type="transmembrane region" description="Helical" evidence="7">
    <location>
        <begin position="189"/>
        <end position="208"/>
    </location>
</feature>
<dbReference type="InterPro" id="IPR027469">
    <property type="entry name" value="Cation_efflux_TMD_sf"/>
</dbReference>
<dbReference type="GO" id="GO:0008324">
    <property type="term" value="F:monoatomic cation transmembrane transporter activity"/>
    <property type="evidence" value="ECO:0007669"/>
    <property type="project" value="InterPro"/>
</dbReference>
<dbReference type="InterPro" id="IPR036837">
    <property type="entry name" value="Cation_efflux_CTD_sf"/>
</dbReference>
<keyword evidence="3" id="KW-0813">Transport</keyword>
<evidence type="ECO:0000259" key="9">
    <source>
        <dbReference type="Pfam" id="PF16916"/>
    </source>
</evidence>
<comment type="similarity">
    <text evidence="2">Belongs to the cation diffusion facilitator (CDF) transporter (TC 2.A.4) family.</text>
</comment>
<dbReference type="EMBL" id="NDYC01000026">
    <property type="protein sequence ID" value="OXZ27108.1"/>
    <property type="molecule type" value="Genomic_DNA"/>
</dbReference>
<dbReference type="InterPro" id="IPR027470">
    <property type="entry name" value="Cation_efflux_CTD"/>
</dbReference>
<feature type="transmembrane region" description="Helical" evidence="7">
    <location>
        <begin position="120"/>
        <end position="140"/>
    </location>
</feature>
<dbReference type="Proteomes" id="UP000215413">
    <property type="component" value="Unassembled WGS sequence"/>
</dbReference>
<evidence type="ECO:0000256" key="4">
    <source>
        <dbReference type="ARBA" id="ARBA00022692"/>
    </source>
</evidence>
<feature type="domain" description="Cation efflux protein transmembrane" evidence="8">
    <location>
        <begin position="23"/>
        <end position="212"/>
    </location>
</feature>
<protein>
    <submittedName>
        <fullName evidence="10">Cation transporter</fullName>
    </submittedName>
</protein>
<dbReference type="RefSeq" id="WP_094205927.1">
    <property type="nucleotide sequence ID" value="NZ_NDYC01000026.1"/>
</dbReference>
<dbReference type="AlphaFoldDB" id="A0A233V3X7"/>
<dbReference type="InterPro" id="IPR058533">
    <property type="entry name" value="Cation_efflux_TM"/>
</dbReference>
<organism evidence="10 11">
    <name type="scientific">Finegoldia magna</name>
    <name type="common">Peptostreptococcus magnus</name>
    <dbReference type="NCBI Taxonomy" id="1260"/>
    <lineage>
        <taxon>Bacteria</taxon>
        <taxon>Bacillati</taxon>
        <taxon>Bacillota</taxon>
        <taxon>Tissierellia</taxon>
        <taxon>Tissierellales</taxon>
        <taxon>Peptoniphilaceae</taxon>
        <taxon>Finegoldia</taxon>
    </lineage>
</organism>
<dbReference type="GO" id="GO:0016020">
    <property type="term" value="C:membrane"/>
    <property type="evidence" value="ECO:0007669"/>
    <property type="project" value="UniProtKB-SubCell"/>
</dbReference>
<evidence type="ECO:0000256" key="5">
    <source>
        <dbReference type="ARBA" id="ARBA00022989"/>
    </source>
</evidence>
<evidence type="ECO:0000313" key="10">
    <source>
        <dbReference type="EMBL" id="OXZ27108.1"/>
    </source>
</evidence>